<keyword evidence="3" id="KW-0479">Metal-binding</keyword>
<dbReference type="PANTHER" id="PTHR12992:SF11">
    <property type="entry name" value="MITOCHONDRIAL COENZYME A DIPHOSPHATASE NUDT8"/>
    <property type="match status" value="1"/>
</dbReference>
<comment type="cofactor">
    <cofactor evidence="2">
        <name>Mg(2+)</name>
        <dbReference type="ChEBI" id="CHEBI:18420"/>
    </cofactor>
</comment>
<feature type="domain" description="Nudix hydrolase" evidence="8">
    <location>
        <begin position="22"/>
        <end position="155"/>
    </location>
</feature>
<dbReference type="AlphaFoldDB" id="A0A382F603"/>
<dbReference type="EMBL" id="UINC01047849">
    <property type="protein sequence ID" value="SVB57633.1"/>
    <property type="molecule type" value="Genomic_DNA"/>
</dbReference>
<dbReference type="Pfam" id="PF00293">
    <property type="entry name" value="NUDIX"/>
    <property type="match status" value="1"/>
</dbReference>
<keyword evidence="6" id="KW-0464">Manganese</keyword>
<accession>A0A382F603</accession>
<dbReference type="Gene3D" id="3.90.79.10">
    <property type="entry name" value="Nucleoside Triphosphate Pyrophosphohydrolase"/>
    <property type="match status" value="1"/>
</dbReference>
<evidence type="ECO:0000256" key="1">
    <source>
        <dbReference type="ARBA" id="ARBA00001936"/>
    </source>
</evidence>
<evidence type="ECO:0000256" key="4">
    <source>
        <dbReference type="ARBA" id="ARBA00022801"/>
    </source>
</evidence>
<name>A0A382F603_9ZZZZ</name>
<dbReference type="GO" id="GO:0046872">
    <property type="term" value="F:metal ion binding"/>
    <property type="evidence" value="ECO:0007669"/>
    <property type="project" value="UniProtKB-KW"/>
</dbReference>
<dbReference type="SUPFAM" id="SSF55811">
    <property type="entry name" value="Nudix"/>
    <property type="match status" value="1"/>
</dbReference>
<organism evidence="9">
    <name type="scientific">marine metagenome</name>
    <dbReference type="NCBI Taxonomy" id="408172"/>
    <lineage>
        <taxon>unclassified sequences</taxon>
        <taxon>metagenomes</taxon>
        <taxon>ecological metagenomes</taxon>
    </lineage>
</organism>
<evidence type="ECO:0000256" key="5">
    <source>
        <dbReference type="ARBA" id="ARBA00022842"/>
    </source>
</evidence>
<evidence type="ECO:0000256" key="6">
    <source>
        <dbReference type="ARBA" id="ARBA00023211"/>
    </source>
</evidence>
<gene>
    <name evidence="9" type="ORF">METZ01_LOCUS210487</name>
</gene>
<dbReference type="GO" id="GO:0010945">
    <property type="term" value="F:coenzyme A diphosphatase activity"/>
    <property type="evidence" value="ECO:0007669"/>
    <property type="project" value="InterPro"/>
</dbReference>
<evidence type="ECO:0000256" key="2">
    <source>
        <dbReference type="ARBA" id="ARBA00001946"/>
    </source>
</evidence>
<sequence length="195" mass="21295">VVAAITGREPAGVRGSPPTGSEQQAAVLIGLYDQENPRVVLTRRSRALRSHTNEVAFPGGRVDPTDGDLWATACREAFEETGMDTGGLQPVGRLDSHVTVGSRTIIHPFVAVLPRRPDLTPNQDEVEAIYHVPLSDLLDDQAWREERWETPLGPIVVTFFELEGDTVWGATAAMLRQLLALSLQVDDDGYRPCDG</sequence>
<dbReference type="CDD" id="cd03426">
    <property type="entry name" value="NUDIX_CoAse_Nudt7"/>
    <property type="match status" value="1"/>
</dbReference>
<evidence type="ECO:0000259" key="8">
    <source>
        <dbReference type="PROSITE" id="PS51462"/>
    </source>
</evidence>
<evidence type="ECO:0000256" key="7">
    <source>
        <dbReference type="SAM" id="MobiDB-lite"/>
    </source>
</evidence>
<dbReference type="InterPro" id="IPR045121">
    <property type="entry name" value="CoAse"/>
</dbReference>
<proteinExistence type="predicted"/>
<dbReference type="InterPro" id="IPR015797">
    <property type="entry name" value="NUDIX_hydrolase-like_dom_sf"/>
</dbReference>
<evidence type="ECO:0000313" key="9">
    <source>
        <dbReference type="EMBL" id="SVB57633.1"/>
    </source>
</evidence>
<keyword evidence="5" id="KW-0460">Magnesium</keyword>
<dbReference type="InterPro" id="IPR000086">
    <property type="entry name" value="NUDIX_hydrolase_dom"/>
</dbReference>
<dbReference type="PANTHER" id="PTHR12992">
    <property type="entry name" value="NUDIX HYDROLASE"/>
    <property type="match status" value="1"/>
</dbReference>
<feature type="non-terminal residue" evidence="9">
    <location>
        <position position="1"/>
    </location>
</feature>
<comment type="cofactor">
    <cofactor evidence="1">
        <name>Mn(2+)</name>
        <dbReference type="ChEBI" id="CHEBI:29035"/>
    </cofactor>
</comment>
<evidence type="ECO:0000256" key="3">
    <source>
        <dbReference type="ARBA" id="ARBA00022723"/>
    </source>
</evidence>
<keyword evidence="4" id="KW-0378">Hydrolase</keyword>
<dbReference type="PROSITE" id="PS51462">
    <property type="entry name" value="NUDIX"/>
    <property type="match status" value="1"/>
</dbReference>
<protein>
    <recommendedName>
        <fullName evidence="8">Nudix hydrolase domain-containing protein</fullName>
    </recommendedName>
</protein>
<feature type="region of interest" description="Disordered" evidence="7">
    <location>
        <begin position="1"/>
        <end position="21"/>
    </location>
</feature>
<reference evidence="9" key="1">
    <citation type="submission" date="2018-05" db="EMBL/GenBank/DDBJ databases">
        <authorList>
            <person name="Lanie J.A."/>
            <person name="Ng W.-L."/>
            <person name="Kazmierczak K.M."/>
            <person name="Andrzejewski T.M."/>
            <person name="Davidsen T.M."/>
            <person name="Wayne K.J."/>
            <person name="Tettelin H."/>
            <person name="Glass J.I."/>
            <person name="Rusch D."/>
            <person name="Podicherti R."/>
            <person name="Tsui H.-C.T."/>
            <person name="Winkler M.E."/>
        </authorList>
    </citation>
    <scope>NUCLEOTIDE SEQUENCE</scope>
</reference>